<accession>A0A238X6C5</accession>
<keyword evidence="6" id="KW-0830">Ubiquinone</keyword>
<evidence type="ECO:0000256" key="4">
    <source>
        <dbReference type="ARBA" id="ARBA00022691"/>
    </source>
</evidence>
<sequence>MAIDNDVYNRHAANWWDEDEPLNLLHGSVTPARFGYFVAVLQRLGRDPSGLRALDIGCGGGFLAEEFARLGCGVVGVDPSAPSLDTARRHAEGCGLEIDYRVGSGEDLPVQDEEFDFAYCCDVLEHVTDLNQVIRETARVLKPGGIYFFDTVNRTLLSKVLAIKVMQEWRMTRAFDTPVHEWDMFIKPEELGSTMAHHGLRLHETVGLGPRAKNPATVLGFVRARRGRMSYGELSRRLDFGQTRSLSMSYMGYATREDTA</sequence>
<name>A0A238X6C5_9ACTN</name>
<dbReference type="AlphaFoldDB" id="A0A238X6C5"/>
<dbReference type="RefSeq" id="WP_089336803.1">
    <property type="nucleotide sequence ID" value="NZ_FZNO01000011.1"/>
</dbReference>
<dbReference type="PANTHER" id="PTHR43464">
    <property type="entry name" value="METHYLTRANSFERASE"/>
    <property type="match status" value="1"/>
</dbReference>
<dbReference type="Gene3D" id="3.40.50.150">
    <property type="entry name" value="Vaccinia Virus protein VP39"/>
    <property type="match status" value="1"/>
</dbReference>
<keyword evidence="2 6" id="KW-0808">Transferase</keyword>
<keyword evidence="3" id="KW-0831">Ubiquinone biosynthesis</keyword>
<evidence type="ECO:0000256" key="3">
    <source>
        <dbReference type="ARBA" id="ARBA00022688"/>
    </source>
</evidence>
<dbReference type="InterPro" id="IPR013216">
    <property type="entry name" value="Methyltransf_11"/>
</dbReference>
<keyword evidence="1 6" id="KW-0489">Methyltransferase</keyword>
<evidence type="ECO:0000256" key="1">
    <source>
        <dbReference type="ARBA" id="ARBA00022603"/>
    </source>
</evidence>
<dbReference type="OrthoDB" id="9810247at2"/>
<dbReference type="CDD" id="cd02440">
    <property type="entry name" value="AdoMet_MTases"/>
    <property type="match status" value="1"/>
</dbReference>
<dbReference type="PANTHER" id="PTHR43464:SF19">
    <property type="entry name" value="UBIQUINONE BIOSYNTHESIS O-METHYLTRANSFERASE, MITOCHONDRIAL"/>
    <property type="match status" value="1"/>
</dbReference>
<keyword evidence="7" id="KW-1185">Reference proteome</keyword>
<dbReference type="InterPro" id="IPR029063">
    <property type="entry name" value="SAM-dependent_MTases_sf"/>
</dbReference>
<dbReference type="EMBL" id="FZNO01000011">
    <property type="protein sequence ID" value="SNR54128.1"/>
    <property type="molecule type" value="Genomic_DNA"/>
</dbReference>
<dbReference type="Pfam" id="PF08241">
    <property type="entry name" value="Methyltransf_11"/>
    <property type="match status" value="1"/>
</dbReference>
<gene>
    <name evidence="6" type="ORF">SAMN06272737_111159</name>
</gene>
<dbReference type="Proteomes" id="UP000198403">
    <property type="component" value="Unassembled WGS sequence"/>
</dbReference>
<dbReference type="GO" id="GO:0032259">
    <property type="term" value="P:methylation"/>
    <property type="evidence" value="ECO:0007669"/>
    <property type="project" value="UniProtKB-KW"/>
</dbReference>
<feature type="domain" description="Methyltransferase type 11" evidence="5">
    <location>
        <begin position="54"/>
        <end position="149"/>
    </location>
</feature>
<protein>
    <submittedName>
        <fullName evidence="6">3-demethylubiquinone-9 3-methyltransferase</fullName>
    </submittedName>
</protein>
<dbReference type="InterPro" id="IPR010233">
    <property type="entry name" value="UbiG_MeTrfase"/>
</dbReference>
<keyword evidence="4" id="KW-0949">S-adenosyl-L-methionine</keyword>
<dbReference type="SUPFAM" id="SSF53335">
    <property type="entry name" value="S-adenosyl-L-methionine-dependent methyltransferases"/>
    <property type="match status" value="1"/>
</dbReference>
<dbReference type="GO" id="GO:0010420">
    <property type="term" value="F:polyprenyldihydroxybenzoate methyltransferase activity"/>
    <property type="evidence" value="ECO:0007669"/>
    <property type="project" value="InterPro"/>
</dbReference>
<evidence type="ECO:0000256" key="2">
    <source>
        <dbReference type="ARBA" id="ARBA00022679"/>
    </source>
</evidence>
<dbReference type="GO" id="GO:0061542">
    <property type="term" value="F:3-demethylubiquinol 3-O-methyltransferase activity"/>
    <property type="evidence" value="ECO:0007669"/>
    <property type="project" value="InterPro"/>
</dbReference>
<organism evidence="6 7">
    <name type="scientific">Blastococcus mobilis</name>
    <dbReference type="NCBI Taxonomy" id="1938746"/>
    <lineage>
        <taxon>Bacteria</taxon>
        <taxon>Bacillati</taxon>
        <taxon>Actinomycetota</taxon>
        <taxon>Actinomycetes</taxon>
        <taxon>Geodermatophilales</taxon>
        <taxon>Geodermatophilaceae</taxon>
        <taxon>Blastococcus</taxon>
    </lineage>
</organism>
<proteinExistence type="predicted"/>
<dbReference type="NCBIfam" id="TIGR01983">
    <property type="entry name" value="UbiG"/>
    <property type="match status" value="1"/>
</dbReference>
<evidence type="ECO:0000313" key="6">
    <source>
        <dbReference type="EMBL" id="SNR54128.1"/>
    </source>
</evidence>
<evidence type="ECO:0000259" key="5">
    <source>
        <dbReference type="Pfam" id="PF08241"/>
    </source>
</evidence>
<reference evidence="6 7" key="1">
    <citation type="submission" date="2017-06" db="EMBL/GenBank/DDBJ databases">
        <authorList>
            <person name="Kim H.J."/>
            <person name="Triplett B.A."/>
        </authorList>
    </citation>
    <scope>NUCLEOTIDE SEQUENCE [LARGE SCALE GENOMIC DNA]</scope>
    <source>
        <strain evidence="6 7">DSM 44272</strain>
    </source>
</reference>
<evidence type="ECO:0000313" key="7">
    <source>
        <dbReference type="Proteomes" id="UP000198403"/>
    </source>
</evidence>